<dbReference type="Pfam" id="PF26036">
    <property type="entry name" value="Peptidase_inhib_put"/>
    <property type="match status" value="1"/>
</dbReference>
<evidence type="ECO:0000256" key="1">
    <source>
        <dbReference type="SAM" id="MobiDB-lite"/>
    </source>
</evidence>
<accession>A0ABD6C5G2</accession>
<dbReference type="EMBL" id="JBHUDJ010000001">
    <property type="protein sequence ID" value="MFD1585420.1"/>
    <property type="molecule type" value="Genomic_DNA"/>
</dbReference>
<evidence type="ECO:0000313" key="3">
    <source>
        <dbReference type="EMBL" id="MFD1585420.1"/>
    </source>
</evidence>
<evidence type="ECO:0000313" key="4">
    <source>
        <dbReference type="Proteomes" id="UP001597119"/>
    </source>
</evidence>
<keyword evidence="4" id="KW-1185">Reference proteome</keyword>
<sequence length="113" mass="11919">MYLSPVVRTLRDDPVPGERVTLLLSLADEHADDTAAVEADIEETVSEAGGTVEEKLQFNTIAVTIPHEGIPALCELDGVASIETDETIGITPGDAGEDLDGLDSPGDTERTED</sequence>
<dbReference type="Proteomes" id="UP001597119">
    <property type="component" value="Unassembled WGS sequence"/>
</dbReference>
<organism evidence="3 4">
    <name type="scientific">Halorientalis brevis</name>
    <dbReference type="NCBI Taxonomy" id="1126241"/>
    <lineage>
        <taxon>Archaea</taxon>
        <taxon>Methanobacteriati</taxon>
        <taxon>Methanobacteriota</taxon>
        <taxon>Stenosarchaea group</taxon>
        <taxon>Halobacteria</taxon>
        <taxon>Halobacteriales</taxon>
        <taxon>Haloarculaceae</taxon>
        <taxon>Halorientalis</taxon>
    </lineage>
</organism>
<proteinExistence type="predicted"/>
<feature type="domain" description="Putative peptidase inhibitor" evidence="2">
    <location>
        <begin position="1"/>
        <end position="90"/>
    </location>
</feature>
<dbReference type="InterPro" id="IPR058957">
    <property type="entry name" value="Peptidase_inhib_put_dom"/>
</dbReference>
<dbReference type="RefSeq" id="WP_247377723.1">
    <property type="nucleotide sequence ID" value="NZ_JALLGV010000004.1"/>
</dbReference>
<protein>
    <recommendedName>
        <fullName evidence="2">Putative peptidase inhibitor domain-containing protein</fullName>
    </recommendedName>
</protein>
<reference evidence="3 4" key="1">
    <citation type="journal article" date="2019" name="Int. J. Syst. Evol. Microbiol.">
        <title>The Global Catalogue of Microorganisms (GCM) 10K type strain sequencing project: providing services to taxonomists for standard genome sequencing and annotation.</title>
        <authorList>
            <consortium name="The Broad Institute Genomics Platform"/>
            <consortium name="The Broad Institute Genome Sequencing Center for Infectious Disease"/>
            <person name="Wu L."/>
            <person name="Ma J."/>
        </authorList>
    </citation>
    <scope>NUCLEOTIDE SEQUENCE [LARGE SCALE GENOMIC DNA]</scope>
    <source>
        <strain evidence="3 4">CGMCC 1.12125</strain>
    </source>
</reference>
<dbReference type="AlphaFoldDB" id="A0ABD6C5G2"/>
<feature type="region of interest" description="Disordered" evidence="1">
    <location>
        <begin position="88"/>
        <end position="113"/>
    </location>
</feature>
<gene>
    <name evidence="3" type="ORF">ACFR9U_00375</name>
</gene>
<comment type="caution">
    <text evidence="3">The sequence shown here is derived from an EMBL/GenBank/DDBJ whole genome shotgun (WGS) entry which is preliminary data.</text>
</comment>
<name>A0ABD6C5G2_9EURY</name>
<evidence type="ECO:0000259" key="2">
    <source>
        <dbReference type="Pfam" id="PF26036"/>
    </source>
</evidence>